<dbReference type="PROSITE" id="PS50404">
    <property type="entry name" value="GST_NTER"/>
    <property type="match status" value="1"/>
</dbReference>
<proteinExistence type="predicted"/>
<dbReference type="CDD" id="cd00570">
    <property type="entry name" value="GST_N_family"/>
    <property type="match status" value="1"/>
</dbReference>
<evidence type="ECO:0000259" key="2">
    <source>
        <dbReference type="PROSITE" id="PS50405"/>
    </source>
</evidence>
<feature type="domain" description="GST C-terminal" evidence="2">
    <location>
        <begin position="82"/>
        <end position="208"/>
    </location>
</feature>
<dbReference type="SUPFAM" id="SSF52833">
    <property type="entry name" value="Thioredoxin-like"/>
    <property type="match status" value="1"/>
</dbReference>
<dbReference type="InterPro" id="IPR036249">
    <property type="entry name" value="Thioredoxin-like_sf"/>
</dbReference>
<accession>A0ABY5TQT4</accession>
<feature type="domain" description="GST N-terminal" evidence="1">
    <location>
        <begin position="1"/>
        <end position="77"/>
    </location>
</feature>
<dbReference type="Gene3D" id="1.20.1050.10">
    <property type="match status" value="1"/>
</dbReference>
<dbReference type="InterPro" id="IPR036282">
    <property type="entry name" value="Glutathione-S-Trfase_C_sf"/>
</dbReference>
<name>A0ABY5TQT4_9GAMM</name>
<dbReference type="PROSITE" id="PS50405">
    <property type="entry name" value="GST_CTER"/>
    <property type="match status" value="1"/>
</dbReference>
<dbReference type="SUPFAM" id="SSF47616">
    <property type="entry name" value="GST C-terminal domain-like"/>
    <property type="match status" value="1"/>
</dbReference>
<dbReference type="Gene3D" id="3.40.30.10">
    <property type="entry name" value="Glutaredoxin"/>
    <property type="match status" value="1"/>
</dbReference>
<gene>
    <name evidence="3" type="ORF">NYF23_06160</name>
</gene>
<dbReference type="InterPro" id="IPR004045">
    <property type="entry name" value="Glutathione_S-Trfase_N"/>
</dbReference>
<dbReference type="Pfam" id="PF13417">
    <property type="entry name" value="GST_N_3"/>
    <property type="match status" value="1"/>
</dbReference>
<dbReference type="InterPro" id="IPR010987">
    <property type="entry name" value="Glutathione-S-Trfase_C-like"/>
</dbReference>
<organism evidence="3 4">
    <name type="scientific">SAR92 clade bacterium H455</name>
    <dbReference type="NCBI Taxonomy" id="2974818"/>
    <lineage>
        <taxon>Bacteria</taxon>
        <taxon>Pseudomonadati</taxon>
        <taxon>Pseudomonadota</taxon>
        <taxon>Gammaproteobacteria</taxon>
        <taxon>Cellvibrionales</taxon>
        <taxon>Porticoccaceae</taxon>
        <taxon>SAR92 clade</taxon>
    </lineage>
</organism>
<reference evidence="3" key="1">
    <citation type="submission" date="2022-08" db="EMBL/GenBank/DDBJ databases">
        <title>Catabolic pathway analysis in culturable SAR92 clade bacteria reveals their overlooked roles in DMSP degradation in coastal seas.</title>
        <authorList>
            <person name="He X."/>
            <person name="Zhang X."/>
            <person name="Zhang Y."/>
        </authorList>
    </citation>
    <scope>NUCLEOTIDE SEQUENCE</scope>
    <source>
        <strain evidence="3">H455</strain>
    </source>
</reference>
<evidence type="ECO:0000259" key="1">
    <source>
        <dbReference type="PROSITE" id="PS50404"/>
    </source>
</evidence>
<dbReference type="EMBL" id="CP103416">
    <property type="protein sequence ID" value="UVW36188.1"/>
    <property type="molecule type" value="Genomic_DNA"/>
</dbReference>
<dbReference type="Proteomes" id="UP001059934">
    <property type="component" value="Chromosome"/>
</dbReference>
<dbReference type="InterPro" id="IPR050983">
    <property type="entry name" value="GST_Omega/HSP26"/>
</dbReference>
<protein>
    <submittedName>
        <fullName evidence="3">Glutathione S-transferase family protein</fullName>
    </submittedName>
</protein>
<keyword evidence="4" id="KW-1185">Reference proteome</keyword>
<sequence>MIKLYGLEISNYYAAVKAFMLEKGFQFEEIAISPSYSEPYIELSPMGKMPFIEVDEGYLSETSAILGFLENCVPDQPMTPTDPFASAKMSELLKVVELYVGNESARLVGYVFFGAELNQSVADQIKPVMVKGLAAVDRLASFSPYMMGSQVTMVDFYAYYIVMNARIVAKKVWGWDMLSEVQGLSEWMRMMSQRPMIKLVDDQRNIAIGKMMDNL</sequence>
<evidence type="ECO:0000313" key="3">
    <source>
        <dbReference type="EMBL" id="UVW36188.1"/>
    </source>
</evidence>
<dbReference type="PANTHER" id="PTHR43968">
    <property type="match status" value="1"/>
</dbReference>
<evidence type="ECO:0000313" key="4">
    <source>
        <dbReference type="Proteomes" id="UP001059934"/>
    </source>
</evidence>
<dbReference type="PANTHER" id="PTHR43968:SF6">
    <property type="entry name" value="GLUTATHIONE S-TRANSFERASE OMEGA"/>
    <property type="match status" value="1"/>
</dbReference>